<proteinExistence type="predicted"/>
<sequence length="529" mass="61869">MKYSFIELNDLPNEILMIILKKLHNVEILYSLIDVNKRLNTIVHDPIFTSYLTLMTSSSNCLFDRLTDAILDRFCLQILPKIHHKIEFFNLESSSMERILLLTNYPNLYGLGLYNLASETARDLFTDESFLIRIFKKQILSLVVDINKCREPDFIQDINTFIYTQIFTMFSNLQCLNFGSSCSGYHILSFGISTSDVFSSTLLELHVVVDSYKDCLYLLDGRFNQLHTFYVTICSLFPCLPITNNEKKLPNLKCFSLTHKLIILAYDKLIIPLLHRMSNLEKLGLYFVNHNKLIIDGDELEKNIINNMIKLKKFIFNIRSIVPFHNQINLLSSEDIQHTFRNFKGNEIISSIDYFLDANKCHCHVYSYPYTLTYYDDITNNFPGGLFKCVREVSLFDERPFEHEFFLQIAQSFPFMETLTLNNRKPQKNDNQQWSIIEYPCLITLDIVQVHENYVEQFLNNTKTCLPKNVNLHIDYISLQKVSPSLNHTFPVTISRHVTGKDDFHDLPEFIELIIYKITAVLIYKSSNR</sequence>
<dbReference type="AlphaFoldDB" id="A0A819LFM9"/>
<dbReference type="Pfam" id="PF00646">
    <property type="entry name" value="F-box"/>
    <property type="match status" value="1"/>
</dbReference>
<gene>
    <name evidence="2" type="ORF">JBS370_LOCUS24344</name>
</gene>
<reference evidence="2" key="1">
    <citation type="submission" date="2021-02" db="EMBL/GenBank/DDBJ databases">
        <authorList>
            <person name="Nowell W R."/>
        </authorList>
    </citation>
    <scope>NUCLEOTIDE SEQUENCE</scope>
</reference>
<evidence type="ECO:0000313" key="3">
    <source>
        <dbReference type="Proteomes" id="UP000663836"/>
    </source>
</evidence>
<dbReference type="PROSITE" id="PS50181">
    <property type="entry name" value="FBOX"/>
    <property type="match status" value="1"/>
</dbReference>
<feature type="domain" description="F-box" evidence="1">
    <location>
        <begin position="5"/>
        <end position="54"/>
    </location>
</feature>
<comment type="caution">
    <text evidence="2">The sequence shown here is derived from an EMBL/GenBank/DDBJ whole genome shotgun (WGS) entry which is preliminary data.</text>
</comment>
<protein>
    <recommendedName>
        <fullName evidence="1">F-box domain-containing protein</fullName>
    </recommendedName>
</protein>
<name>A0A819LFM9_9BILA</name>
<accession>A0A819LFM9</accession>
<dbReference type="InterPro" id="IPR001810">
    <property type="entry name" value="F-box_dom"/>
</dbReference>
<evidence type="ECO:0000313" key="2">
    <source>
        <dbReference type="EMBL" id="CAF3965730.1"/>
    </source>
</evidence>
<organism evidence="2 3">
    <name type="scientific">Rotaria sordida</name>
    <dbReference type="NCBI Taxonomy" id="392033"/>
    <lineage>
        <taxon>Eukaryota</taxon>
        <taxon>Metazoa</taxon>
        <taxon>Spiralia</taxon>
        <taxon>Gnathifera</taxon>
        <taxon>Rotifera</taxon>
        <taxon>Eurotatoria</taxon>
        <taxon>Bdelloidea</taxon>
        <taxon>Philodinida</taxon>
        <taxon>Philodinidae</taxon>
        <taxon>Rotaria</taxon>
    </lineage>
</organism>
<dbReference type="EMBL" id="CAJOBD010003787">
    <property type="protein sequence ID" value="CAF3965730.1"/>
    <property type="molecule type" value="Genomic_DNA"/>
</dbReference>
<dbReference type="Proteomes" id="UP000663836">
    <property type="component" value="Unassembled WGS sequence"/>
</dbReference>
<evidence type="ECO:0000259" key="1">
    <source>
        <dbReference type="PROSITE" id="PS50181"/>
    </source>
</evidence>